<keyword evidence="1" id="KW-1133">Transmembrane helix</keyword>
<feature type="transmembrane region" description="Helical" evidence="1">
    <location>
        <begin position="53"/>
        <end position="76"/>
    </location>
</feature>
<evidence type="ECO:0000313" key="3">
    <source>
        <dbReference type="Proteomes" id="UP000249526"/>
    </source>
</evidence>
<organism evidence="2 3">
    <name type="scientific">Aspergillus piperis CBS 112811</name>
    <dbReference type="NCBI Taxonomy" id="1448313"/>
    <lineage>
        <taxon>Eukaryota</taxon>
        <taxon>Fungi</taxon>
        <taxon>Dikarya</taxon>
        <taxon>Ascomycota</taxon>
        <taxon>Pezizomycotina</taxon>
        <taxon>Eurotiomycetes</taxon>
        <taxon>Eurotiomycetidae</taxon>
        <taxon>Eurotiales</taxon>
        <taxon>Aspergillaceae</taxon>
        <taxon>Aspergillus</taxon>
        <taxon>Aspergillus subgen. Circumdati</taxon>
    </lineage>
</organism>
<accession>A0A8G1QX30</accession>
<dbReference type="AlphaFoldDB" id="A0A8G1QX30"/>
<sequence>MNLESNQGEQPESCRGRVGQKWRGIPPTKRWVKSIPTDWILRYFRLLLIDYRLSFFSLLFLFFYFFLFLFFSLFVISHPRATELVDELESMAEKDRENAETCIPTGCLPVSLFNFPRVKDK</sequence>
<protein>
    <submittedName>
        <fullName evidence="2">Uncharacterized protein</fullName>
    </submittedName>
</protein>
<dbReference type="EMBL" id="KZ825069">
    <property type="protein sequence ID" value="RAH55157.1"/>
    <property type="molecule type" value="Genomic_DNA"/>
</dbReference>
<keyword evidence="3" id="KW-1185">Reference proteome</keyword>
<dbReference type="GeneID" id="37169088"/>
<reference evidence="2 3" key="1">
    <citation type="submission" date="2018-02" db="EMBL/GenBank/DDBJ databases">
        <title>The genomes of Aspergillus section Nigri reveals drivers in fungal speciation.</title>
        <authorList>
            <consortium name="DOE Joint Genome Institute"/>
            <person name="Vesth T.C."/>
            <person name="Nybo J."/>
            <person name="Theobald S."/>
            <person name="Brandl J."/>
            <person name="Frisvad J.C."/>
            <person name="Nielsen K.F."/>
            <person name="Lyhne E.K."/>
            <person name="Kogle M.E."/>
            <person name="Kuo A."/>
            <person name="Riley R."/>
            <person name="Clum A."/>
            <person name="Nolan M."/>
            <person name="Lipzen A."/>
            <person name="Salamov A."/>
            <person name="Henrissat B."/>
            <person name="Wiebenga A."/>
            <person name="De vries R.P."/>
            <person name="Grigoriev I.V."/>
            <person name="Mortensen U.H."/>
            <person name="Andersen M.R."/>
            <person name="Baker S.E."/>
        </authorList>
    </citation>
    <scope>NUCLEOTIDE SEQUENCE [LARGE SCALE GENOMIC DNA]</scope>
    <source>
        <strain evidence="2 3">CBS 112811</strain>
    </source>
</reference>
<keyword evidence="1" id="KW-0472">Membrane</keyword>
<name>A0A8G1QX30_9EURO</name>
<evidence type="ECO:0000313" key="2">
    <source>
        <dbReference type="EMBL" id="RAH55157.1"/>
    </source>
</evidence>
<dbReference type="RefSeq" id="XP_025513079.1">
    <property type="nucleotide sequence ID" value="XM_025665686.1"/>
</dbReference>
<keyword evidence="1" id="KW-0812">Transmembrane</keyword>
<evidence type="ECO:0000256" key="1">
    <source>
        <dbReference type="SAM" id="Phobius"/>
    </source>
</evidence>
<gene>
    <name evidence="2" type="ORF">BO85DRAFT_80734</name>
</gene>
<proteinExistence type="predicted"/>
<dbReference type="Proteomes" id="UP000249526">
    <property type="component" value="Unassembled WGS sequence"/>
</dbReference>